<keyword evidence="3" id="KW-1185">Reference proteome</keyword>
<protein>
    <submittedName>
        <fullName evidence="2">Uncharacterized protein</fullName>
    </submittedName>
</protein>
<name>A0ABQ2CK04_9MICC</name>
<organism evidence="2 3">
    <name type="scientific">Pseudarthrobacter scleromae</name>
    <dbReference type="NCBI Taxonomy" id="158897"/>
    <lineage>
        <taxon>Bacteria</taxon>
        <taxon>Bacillati</taxon>
        <taxon>Actinomycetota</taxon>
        <taxon>Actinomycetes</taxon>
        <taxon>Micrococcales</taxon>
        <taxon>Micrococcaceae</taxon>
        <taxon>Pseudarthrobacter</taxon>
    </lineage>
</organism>
<accession>A0ABQ2CK04</accession>
<evidence type="ECO:0000313" key="3">
    <source>
        <dbReference type="Proteomes" id="UP000658754"/>
    </source>
</evidence>
<reference evidence="3" key="1">
    <citation type="journal article" date="2019" name="Int. J. Syst. Evol. Microbiol.">
        <title>The Global Catalogue of Microorganisms (GCM) 10K type strain sequencing project: providing services to taxonomists for standard genome sequencing and annotation.</title>
        <authorList>
            <consortium name="The Broad Institute Genomics Platform"/>
            <consortium name="The Broad Institute Genome Sequencing Center for Infectious Disease"/>
            <person name="Wu L."/>
            <person name="Ma J."/>
        </authorList>
    </citation>
    <scope>NUCLEOTIDE SEQUENCE [LARGE SCALE GENOMIC DNA]</scope>
    <source>
        <strain evidence="3">CGMCC 1.3601</strain>
    </source>
</reference>
<proteinExistence type="predicted"/>
<dbReference type="EMBL" id="BMKV01000004">
    <property type="protein sequence ID" value="GGI87243.1"/>
    <property type="molecule type" value="Genomic_DNA"/>
</dbReference>
<dbReference type="Proteomes" id="UP000658754">
    <property type="component" value="Unassembled WGS sequence"/>
</dbReference>
<gene>
    <name evidence="2" type="ORF">GCM10007175_25600</name>
</gene>
<evidence type="ECO:0000313" key="2">
    <source>
        <dbReference type="EMBL" id="GGI87243.1"/>
    </source>
</evidence>
<comment type="caution">
    <text evidence="2">The sequence shown here is derived from an EMBL/GenBank/DDBJ whole genome shotgun (WGS) entry which is preliminary data.</text>
</comment>
<feature type="region of interest" description="Disordered" evidence="1">
    <location>
        <begin position="74"/>
        <end position="100"/>
    </location>
</feature>
<sequence>MESGHNESSFSVITLQQDAEGFIRMNRRYPASVRIRINFNDGSTGEFSGQALNHAYDAALAEFRAKNNLDARGYSRTSAGRSNSGNKIDFVPVHPGMREE</sequence>
<feature type="compositionally biased region" description="Polar residues" evidence="1">
    <location>
        <begin position="75"/>
        <end position="86"/>
    </location>
</feature>
<evidence type="ECO:0000256" key="1">
    <source>
        <dbReference type="SAM" id="MobiDB-lite"/>
    </source>
</evidence>